<accession>A0A370MXF4</accession>
<keyword evidence="1" id="KW-0812">Transmembrane</keyword>
<organism evidence="2 3">
    <name type="scientific">Paraburkholderia lacunae</name>
    <dbReference type="NCBI Taxonomy" id="2211104"/>
    <lineage>
        <taxon>Bacteria</taxon>
        <taxon>Pseudomonadati</taxon>
        <taxon>Pseudomonadota</taxon>
        <taxon>Betaproteobacteria</taxon>
        <taxon>Burkholderiales</taxon>
        <taxon>Burkholderiaceae</taxon>
        <taxon>Paraburkholderia</taxon>
    </lineage>
</organism>
<protein>
    <submittedName>
        <fullName evidence="2">Uncharacterized protein</fullName>
    </submittedName>
</protein>
<dbReference type="AlphaFoldDB" id="A0A370MXF4"/>
<evidence type="ECO:0000313" key="2">
    <source>
        <dbReference type="EMBL" id="RDJ98073.1"/>
    </source>
</evidence>
<evidence type="ECO:0000256" key="1">
    <source>
        <dbReference type="SAM" id="Phobius"/>
    </source>
</evidence>
<dbReference type="RefSeq" id="WP_115108841.1">
    <property type="nucleotide sequence ID" value="NZ_QHKS01000040.1"/>
</dbReference>
<feature type="transmembrane region" description="Helical" evidence="1">
    <location>
        <begin position="167"/>
        <end position="189"/>
    </location>
</feature>
<proteinExistence type="predicted"/>
<keyword evidence="1" id="KW-1133">Transmembrane helix</keyword>
<sequence length="430" mass="46715">MATPALAAVPDDEPVPSTFDELIFKRDLNEVHLLLDFISGRPDSHIWDIGDVKFPDRSSGNGAVLTAYQVIERICELRYPPPTGQNTPDKAENAALLLCVKDRLNAVAYPACGLTIAYTYVFLEEIEKSGRQEASSGRSRARALVARTAYPGLIVSATRFRRFHKTVAWAGVAITLLAAILLWLVVYGVQLTSRFEEDQKSAADVATQIYAQVDKENAAVPPPAQQTHESAPVRCGADKIEQQSNQIRLLCNQWSYDQARYDKSISDVATFANHWPSSWLMTPFPTSPGLRERGESGYVAKQENIQSITLVLSAYASYVLPVMFGVVGTIASFLRDIGNRLTGSTLAPRDETLAIIRLILGAIAGLAVGLFFTPASVAAQVSSGAGVLTLSASAIAFLAGYGADGFFRMIDGMITRVFSLDRPDKSLPPR</sequence>
<name>A0A370MXF4_9BURK</name>
<feature type="transmembrane region" description="Helical" evidence="1">
    <location>
        <begin position="315"/>
        <end position="334"/>
    </location>
</feature>
<reference evidence="3" key="1">
    <citation type="submission" date="2018-05" db="EMBL/GenBank/DDBJ databases">
        <authorList>
            <person name="Feng T."/>
        </authorList>
    </citation>
    <scope>NUCLEOTIDE SEQUENCE [LARGE SCALE GENOMIC DNA]</scope>
    <source>
        <strain evidence="3">S27</strain>
    </source>
</reference>
<dbReference type="EMBL" id="QHKS01000040">
    <property type="protein sequence ID" value="RDJ98073.1"/>
    <property type="molecule type" value="Genomic_DNA"/>
</dbReference>
<keyword evidence="1" id="KW-0472">Membrane</keyword>
<feature type="transmembrane region" description="Helical" evidence="1">
    <location>
        <begin position="354"/>
        <end position="372"/>
    </location>
</feature>
<dbReference type="Proteomes" id="UP000254875">
    <property type="component" value="Unassembled WGS sequence"/>
</dbReference>
<comment type="caution">
    <text evidence="2">The sequence shown here is derived from an EMBL/GenBank/DDBJ whole genome shotgun (WGS) entry which is preliminary data.</text>
</comment>
<feature type="transmembrane region" description="Helical" evidence="1">
    <location>
        <begin position="384"/>
        <end position="403"/>
    </location>
</feature>
<gene>
    <name evidence="2" type="ORF">DLM46_35115</name>
</gene>
<keyword evidence="3" id="KW-1185">Reference proteome</keyword>
<evidence type="ECO:0000313" key="3">
    <source>
        <dbReference type="Proteomes" id="UP000254875"/>
    </source>
</evidence>
<dbReference type="OrthoDB" id="8736674at2"/>